<evidence type="ECO:0000256" key="3">
    <source>
        <dbReference type="ARBA" id="ARBA00022723"/>
    </source>
</evidence>
<evidence type="ECO:0000313" key="8">
    <source>
        <dbReference type="Proteomes" id="UP001480595"/>
    </source>
</evidence>
<evidence type="ECO:0000256" key="2">
    <source>
        <dbReference type="ARBA" id="ARBA00010617"/>
    </source>
</evidence>
<comment type="caution">
    <text evidence="7">The sequence shown here is derived from an EMBL/GenBank/DDBJ whole genome shotgun (WGS) entry which is preliminary data.</text>
</comment>
<dbReference type="CDD" id="cd11041">
    <property type="entry name" value="CYP503A1-like"/>
    <property type="match status" value="1"/>
</dbReference>
<evidence type="ECO:0008006" key="9">
    <source>
        <dbReference type="Google" id="ProtNLM"/>
    </source>
</evidence>
<dbReference type="SUPFAM" id="SSF48264">
    <property type="entry name" value="Cytochrome P450"/>
    <property type="match status" value="1"/>
</dbReference>
<evidence type="ECO:0000256" key="4">
    <source>
        <dbReference type="ARBA" id="ARBA00023002"/>
    </source>
</evidence>
<feature type="region of interest" description="Disordered" evidence="6">
    <location>
        <begin position="1"/>
        <end position="169"/>
    </location>
</feature>
<evidence type="ECO:0000313" key="7">
    <source>
        <dbReference type="EMBL" id="KAK8037959.1"/>
    </source>
</evidence>
<dbReference type="PANTHER" id="PTHR46206">
    <property type="entry name" value="CYTOCHROME P450"/>
    <property type="match status" value="1"/>
</dbReference>
<comment type="cofactor">
    <cofactor evidence="1">
        <name>heme</name>
        <dbReference type="ChEBI" id="CHEBI:30413"/>
    </cofactor>
</comment>
<dbReference type="InterPro" id="IPR036396">
    <property type="entry name" value="Cyt_P450_sf"/>
</dbReference>
<evidence type="ECO:0000256" key="1">
    <source>
        <dbReference type="ARBA" id="ARBA00001971"/>
    </source>
</evidence>
<evidence type="ECO:0000256" key="6">
    <source>
        <dbReference type="SAM" id="MobiDB-lite"/>
    </source>
</evidence>
<dbReference type="Pfam" id="PF00067">
    <property type="entry name" value="p450"/>
    <property type="match status" value="1"/>
</dbReference>
<dbReference type="InterPro" id="IPR001128">
    <property type="entry name" value="Cyt_P450"/>
</dbReference>
<dbReference type="GeneID" id="92099198"/>
<dbReference type="Gene3D" id="1.10.630.10">
    <property type="entry name" value="Cytochrome P450"/>
    <property type="match status" value="1"/>
</dbReference>
<sequence>MASGQGSTAGPKADDGLSSGKTKSEHIQATVDSEAHADEQAGPVGDPLPPKQPRPSYTETDTGEGDSTAYDGSPVQAKYFQATVEEEMSAIKNEETTHSPPQTKPQHRPAKKGTTHMLSESSKPKAASPSTPFSQSGTSASGRSDGNDDSCPRPATGATGPPSVGVEAGTDAEEDFDFDYDDRLERLAAEPDVLVGELRVLQKALGATLPPTRRGSVDWGIVTTAKAGVGVGVSMDGSVSPAAGAGTYGELERLRIRWAALSKRVIALSSHLDKIVQAAAEACRKSGAHPERPVLVSRLKQLVVEVQPGTAVHEQYKGLPLRQVIKEVYPQGWPEPDISSDDSSRTQQKKKSPPTFISAAAAEVLRTVPIPKSVSETTEKVILMETLSVGGAVLLGLFVAYAIWSYYSTARGRVPGVHGMGYGHAPFFASWRGAIKFMLRPRYYLLKGYKKYKSGYFTIATLRGEYILVSDKAKMSELLTAPADVLSFLDIGADEIQSKWTLGNNAPWHLGLISGRLTQNIGTLTPGLFKEINDALDKYVGSPRGEYCLSGHVFFFLYSMLNCAKDFTPITLHNVIQKVVARAVSYAFVGHPLCRDEVYLGNLRAFTRAVLVSTELIRPFPDSWKPYLIRLTPAWRRRKFAEEVMHSVVLARLRKNYKAKEAKPVDLLQWLAETAPSRERNVTKTVERLMGMNLAAIHKTSSVLTGAVIQVALTPDMYTPTLRQEILALRENGIITQKTMLNATKLDSFVREAGRMNPISMIGLMCIARKGFRSRDGTSIPKGTRLGVPTVAIHQDAAIYHKPDLFDGFRFSKLRKEHPADTTKHEAAGTGLEYLTFGHGKHVCLRVLVKATGDR</sequence>
<keyword evidence="8" id="KW-1185">Reference proteome</keyword>
<keyword evidence="4" id="KW-0560">Oxidoreductase</keyword>
<dbReference type="Proteomes" id="UP001480595">
    <property type="component" value="Unassembled WGS sequence"/>
</dbReference>
<protein>
    <recommendedName>
        <fullName evidence="9">Cytochrome P450</fullName>
    </recommendedName>
</protein>
<feature type="region of interest" description="Disordered" evidence="6">
    <location>
        <begin position="333"/>
        <end position="354"/>
    </location>
</feature>
<keyword evidence="3" id="KW-0479">Metal-binding</keyword>
<evidence type="ECO:0000256" key="5">
    <source>
        <dbReference type="ARBA" id="ARBA00023004"/>
    </source>
</evidence>
<dbReference type="RefSeq" id="XP_066707811.1">
    <property type="nucleotide sequence ID" value="XM_066866135.1"/>
</dbReference>
<feature type="compositionally biased region" description="Basic residues" evidence="6">
    <location>
        <begin position="105"/>
        <end position="114"/>
    </location>
</feature>
<organism evidence="7 8">
    <name type="scientific">Apiospora phragmitis</name>
    <dbReference type="NCBI Taxonomy" id="2905665"/>
    <lineage>
        <taxon>Eukaryota</taxon>
        <taxon>Fungi</taxon>
        <taxon>Dikarya</taxon>
        <taxon>Ascomycota</taxon>
        <taxon>Pezizomycotina</taxon>
        <taxon>Sordariomycetes</taxon>
        <taxon>Xylariomycetidae</taxon>
        <taxon>Amphisphaeriales</taxon>
        <taxon>Apiosporaceae</taxon>
        <taxon>Apiospora</taxon>
    </lineage>
</organism>
<proteinExistence type="inferred from homology"/>
<keyword evidence="5" id="KW-0408">Iron</keyword>
<name>A0ABR1SUG8_9PEZI</name>
<dbReference type="EMBL" id="JAQQWL010000016">
    <property type="protein sequence ID" value="KAK8037959.1"/>
    <property type="molecule type" value="Genomic_DNA"/>
</dbReference>
<comment type="similarity">
    <text evidence="2">Belongs to the cytochrome P450 family.</text>
</comment>
<reference evidence="7 8" key="1">
    <citation type="submission" date="2023-01" db="EMBL/GenBank/DDBJ databases">
        <title>Analysis of 21 Apiospora genomes using comparative genomics revels a genus with tremendous synthesis potential of carbohydrate active enzymes and secondary metabolites.</title>
        <authorList>
            <person name="Sorensen T."/>
        </authorList>
    </citation>
    <scope>NUCLEOTIDE SEQUENCE [LARGE SCALE GENOMIC DNA]</scope>
    <source>
        <strain evidence="7 8">CBS 135458</strain>
    </source>
</reference>
<accession>A0ABR1SUG8</accession>
<feature type="compositionally biased region" description="Polar residues" evidence="6">
    <location>
        <begin position="131"/>
        <end position="144"/>
    </location>
</feature>
<gene>
    <name evidence="7" type="ORF">PG994_014726</name>
</gene>